<dbReference type="PANTHER" id="PTHR19375">
    <property type="entry name" value="HEAT SHOCK PROTEIN 70KDA"/>
    <property type="match status" value="1"/>
</dbReference>
<dbReference type="InterPro" id="IPR013126">
    <property type="entry name" value="Hsp_70_fam"/>
</dbReference>
<dbReference type="SUPFAM" id="SSF53067">
    <property type="entry name" value="Actin-like ATPase domain"/>
    <property type="match status" value="2"/>
</dbReference>
<dbReference type="Gene3D" id="3.90.640.10">
    <property type="entry name" value="Actin, Chain A, domain 4"/>
    <property type="match status" value="1"/>
</dbReference>
<organism evidence="4 5">
    <name type="scientific">Orchesella cincta</name>
    <name type="common">Springtail</name>
    <name type="synonym">Podura cincta</name>
    <dbReference type="NCBI Taxonomy" id="48709"/>
    <lineage>
        <taxon>Eukaryota</taxon>
        <taxon>Metazoa</taxon>
        <taxon>Ecdysozoa</taxon>
        <taxon>Arthropoda</taxon>
        <taxon>Hexapoda</taxon>
        <taxon>Collembola</taxon>
        <taxon>Entomobryomorpha</taxon>
        <taxon>Entomobryoidea</taxon>
        <taxon>Orchesellidae</taxon>
        <taxon>Orchesellinae</taxon>
        <taxon>Orchesella</taxon>
    </lineage>
</organism>
<dbReference type="Gene3D" id="1.10.533.10">
    <property type="entry name" value="Death Domain, Fas"/>
    <property type="match status" value="1"/>
</dbReference>
<comment type="caution">
    <text evidence="4">The sequence shown here is derived from an EMBL/GenBank/DDBJ whole genome shotgun (WGS) entry which is preliminary data.</text>
</comment>
<gene>
    <name evidence="4" type="ORF">Ocin01_16616</name>
</gene>
<dbReference type="Gene3D" id="3.30.420.40">
    <property type="match status" value="1"/>
</dbReference>
<evidence type="ECO:0000313" key="5">
    <source>
        <dbReference type="Proteomes" id="UP000094527"/>
    </source>
</evidence>
<reference evidence="4 5" key="1">
    <citation type="journal article" date="2016" name="Genome Biol. Evol.">
        <title>Gene Family Evolution Reflects Adaptation to Soil Environmental Stressors in the Genome of the Collembolan Orchesella cincta.</title>
        <authorList>
            <person name="Faddeeva-Vakhrusheva A."/>
            <person name="Derks M.F."/>
            <person name="Anvar S.Y."/>
            <person name="Agamennone V."/>
            <person name="Suring W."/>
            <person name="Smit S."/>
            <person name="van Straalen N.M."/>
            <person name="Roelofs D."/>
        </authorList>
    </citation>
    <scope>NUCLEOTIDE SEQUENCE [LARGE SCALE GENOMIC DNA]</scope>
    <source>
        <tissue evidence="4">Mixed pool</tissue>
    </source>
</reference>
<protein>
    <submittedName>
        <fullName evidence="4">Heat shock 70 kDa protein</fullName>
    </submittedName>
</protein>
<comment type="similarity">
    <text evidence="1">Belongs to the heat shock protein 70 family.</text>
</comment>
<dbReference type="FunFam" id="3.30.30.30:FF:000005">
    <property type="entry name" value="Heat shock protein ssb1"/>
    <property type="match status" value="1"/>
</dbReference>
<dbReference type="InterPro" id="IPR043129">
    <property type="entry name" value="ATPase_NBD"/>
</dbReference>
<sequence>MSVGKMEDWQKTYITNSRDKLIELTRCDTNVAAKLLSRGILSESDSTRLECIRNENDKTHELYKIVMTKINGYEILIEVLEESKQSGAANILRKGVPPKCDSFPRRNKSKLVKQDSKQKTLDVQNFVEQTIEDCITDYRDKLESILSSQPNLVSDPVLKEKHSKLCEDAMNGLEQKLAQFNGLHMTTLKARLLGDISKAYTELKQKFMTFNLSKNNCLLEYNTEMNAFLVHCTSEEFLQEFHVGCLEQRVNAFLETLRVQDISLTGNSGFCTEEIKRLLENAYQKHKTALAKKLSEDDKLDNHTISSVLDKYHEEMKVQFGNQLHLRDNQVQETHNNACILAISRCANKRPESQKQELRQMLDKYLRIYQQKNEMSGSQSDPAIGIDLGTVNCCVAVYWNGKVQIVTNQSGNKSTPSYVAYDGEGNVEAVGHAAKRNAFENPETTIYDSKRVIGRSIDDKVVVKDRKTWPFTLVDDDNEEGCPKYQVHDKLLRPEDVSAELLIECRSQAEAFLNCRVKKAVITVPAYFNDDQKRATLNAGKIADLEVLTIINEPTAAGIAYGWDILCDRPKMVLIFDLGGGTFDVAIINIDSHNINVIAFDGDTHLGGDDVDIKLMQHCADEFKASTNIDLFARAECPIASAEERLSAKRSLQRLHDACETCKKELSFYPTQTVIVDAIANGKNLRIKVTRQTLDDNCSDLYKRMLTIVDRLMKKAQNSKYPTQGEELFYTSRDDQDSGQIRVYQGDGKMANENYFIGSYIYKGIPRGKKGTQSIRVIMKINSMGTLDVEVVCESTKKSECVQLGAVPFVGNSRKVLEVRKTKSREPQIPE</sequence>
<dbReference type="CDD" id="cd24028">
    <property type="entry name" value="ASKHA_NBD_HSP70_HSPA1-like"/>
    <property type="match status" value="1"/>
</dbReference>
<evidence type="ECO:0000256" key="2">
    <source>
        <dbReference type="ARBA" id="ARBA00022741"/>
    </source>
</evidence>
<evidence type="ECO:0000313" key="4">
    <source>
        <dbReference type="EMBL" id="ODM90067.1"/>
    </source>
</evidence>
<keyword evidence="4" id="KW-0346">Stress response</keyword>
<dbReference type="PRINTS" id="PR00301">
    <property type="entry name" value="HEATSHOCK70"/>
</dbReference>
<dbReference type="FunFam" id="3.90.640.10:FF:000003">
    <property type="entry name" value="Molecular chaperone DnaK"/>
    <property type="match status" value="1"/>
</dbReference>
<dbReference type="Gene3D" id="3.30.30.30">
    <property type="match status" value="1"/>
</dbReference>
<keyword evidence="2" id="KW-0547">Nucleotide-binding</keyword>
<name>A0A1D2MAQ4_ORCCI</name>
<dbReference type="InterPro" id="IPR029047">
    <property type="entry name" value="HSP70_peptide-bd_sf"/>
</dbReference>
<dbReference type="STRING" id="48709.A0A1D2MAQ4"/>
<dbReference type="AlphaFoldDB" id="A0A1D2MAQ4"/>
<dbReference type="CDD" id="cd01671">
    <property type="entry name" value="CARD"/>
    <property type="match status" value="1"/>
</dbReference>
<keyword evidence="5" id="KW-1185">Reference proteome</keyword>
<dbReference type="Proteomes" id="UP000094527">
    <property type="component" value="Unassembled WGS sequence"/>
</dbReference>
<dbReference type="GO" id="GO:0140662">
    <property type="term" value="F:ATP-dependent protein folding chaperone"/>
    <property type="evidence" value="ECO:0007669"/>
    <property type="project" value="InterPro"/>
</dbReference>
<keyword evidence="3" id="KW-0067">ATP-binding</keyword>
<dbReference type="Gene3D" id="2.60.34.10">
    <property type="entry name" value="Substrate Binding Domain Of DNAk, Chain A, domain 1"/>
    <property type="match status" value="1"/>
</dbReference>
<accession>A0A1D2MAQ4</accession>
<dbReference type="GO" id="GO:0005524">
    <property type="term" value="F:ATP binding"/>
    <property type="evidence" value="ECO:0007669"/>
    <property type="project" value="UniProtKB-KW"/>
</dbReference>
<evidence type="ECO:0000256" key="1">
    <source>
        <dbReference type="ARBA" id="ARBA00007381"/>
    </source>
</evidence>
<proteinExistence type="inferred from homology"/>
<dbReference type="OrthoDB" id="2401965at2759"/>
<dbReference type="Pfam" id="PF00012">
    <property type="entry name" value="HSP70"/>
    <property type="match status" value="1"/>
</dbReference>
<dbReference type="SUPFAM" id="SSF100920">
    <property type="entry name" value="Heat shock protein 70kD (HSP70), peptide-binding domain"/>
    <property type="match status" value="1"/>
</dbReference>
<evidence type="ECO:0000256" key="3">
    <source>
        <dbReference type="ARBA" id="ARBA00022840"/>
    </source>
</evidence>
<dbReference type="EMBL" id="LJIJ01002188">
    <property type="protein sequence ID" value="ODM90067.1"/>
    <property type="molecule type" value="Genomic_DNA"/>
</dbReference>
<dbReference type="InterPro" id="IPR011029">
    <property type="entry name" value="DEATH-like_dom_sf"/>
</dbReference>
<dbReference type="SUPFAM" id="SSF47986">
    <property type="entry name" value="DEATH domain"/>
    <property type="match status" value="1"/>
</dbReference>